<reference evidence="2 3" key="1">
    <citation type="journal article" date="2018" name="Elife">
        <title>Firefly genomes illuminate parallel origins of bioluminescence in beetles.</title>
        <authorList>
            <person name="Fallon T.R."/>
            <person name="Lower S.E."/>
            <person name="Chang C.H."/>
            <person name="Bessho-Uehara M."/>
            <person name="Martin G.J."/>
            <person name="Bewick A.J."/>
            <person name="Behringer M."/>
            <person name="Debat H.J."/>
            <person name="Wong I."/>
            <person name="Day J.C."/>
            <person name="Suvorov A."/>
            <person name="Silva C.J."/>
            <person name="Stanger-Hall K.F."/>
            <person name="Hall D.W."/>
            <person name="Schmitz R.J."/>
            <person name="Nelson D.R."/>
            <person name="Lewis S.M."/>
            <person name="Shigenobu S."/>
            <person name="Bybee S.M."/>
            <person name="Larracuente A.M."/>
            <person name="Oba Y."/>
            <person name="Weng J.K."/>
        </authorList>
    </citation>
    <scope>NUCLEOTIDE SEQUENCE [LARGE SCALE GENOMIC DNA]</scope>
    <source>
        <strain evidence="2">1611_PpyrPB1</strain>
        <tissue evidence="2">Whole body</tissue>
    </source>
</reference>
<name>A0A5N4AFR8_PHOPY</name>
<accession>A0A5N4AFR8</accession>
<dbReference type="AlphaFoldDB" id="A0A5N4AFR8"/>
<evidence type="ECO:0000256" key="1">
    <source>
        <dbReference type="SAM" id="SignalP"/>
    </source>
</evidence>
<evidence type="ECO:0000313" key="3">
    <source>
        <dbReference type="Proteomes" id="UP000327044"/>
    </source>
</evidence>
<feature type="signal peptide" evidence="1">
    <location>
        <begin position="1"/>
        <end position="18"/>
    </location>
</feature>
<evidence type="ECO:0008006" key="4">
    <source>
        <dbReference type="Google" id="ProtNLM"/>
    </source>
</evidence>
<organism evidence="2 3">
    <name type="scientific">Photinus pyralis</name>
    <name type="common">Common eastern firefly</name>
    <name type="synonym">Lampyris pyralis</name>
    <dbReference type="NCBI Taxonomy" id="7054"/>
    <lineage>
        <taxon>Eukaryota</taxon>
        <taxon>Metazoa</taxon>
        <taxon>Ecdysozoa</taxon>
        <taxon>Arthropoda</taxon>
        <taxon>Hexapoda</taxon>
        <taxon>Insecta</taxon>
        <taxon>Pterygota</taxon>
        <taxon>Neoptera</taxon>
        <taxon>Endopterygota</taxon>
        <taxon>Coleoptera</taxon>
        <taxon>Polyphaga</taxon>
        <taxon>Elateriformia</taxon>
        <taxon>Elateroidea</taxon>
        <taxon>Lampyridae</taxon>
        <taxon>Lampyrinae</taxon>
        <taxon>Photinus</taxon>
    </lineage>
</organism>
<protein>
    <recommendedName>
        <fullName evidence="4">MD-2-related lipid-recognition domain-containing protein</fullName>
    </recommendedName>
</protein>
<keyword evidence="3" id="KW-1185">Reference proteome</keyword>
<comment type="caution">
    <text evidence="2">The sequence shown here is derived from an EMBL/GenBank/DDBJ whole genome shotgun (WGS) entry which is preliminary data.</text>
</comment>
<sequence>MYSPTVIHLFVLLLVCDAKSVGPRGAITLDTVKTCEDNPGGEVELELNLYSLDSKGAKAISLTINSTIPLDDSLTYIMEVQRWDGGWKLEYTHTSLLCADITRFVPNIWKRLAEASEPKLPEKCGVEPGYYVVKEYTALAMDFAVPYVYYGEIMLKVSIFQGRKLILCFFVKGNSQIPQKPF</sequence>
<dbReference type="EMBL" id="VVIM01000007">
    <property type="protein sequence ID" value="KAB0796190.1"/>
    <property type="molecule type" value="Genomic_DNA"/>
</dbReference>
<gene>
    <name evidence="2" type="ORF">PPYR_10251</name>
</gene>
<proteinExistence type="predicted"/>
<evidence type="ECO:0000313" key="2">
    <source>
        <dbReference type="EMBL" id="KAB0796190.1"/>
    </source>
</evidence>
<dbReference type="Proteomes" id="UP000327044">
    <property type="component" value="Unassembled WGS sequence"/>
</dbReference>
<keyword evidence="1" id="KW-0732">Signal</keyword>
<feature type="chain" id="PRO_5024367792" description="MD-2-related lipid-recognition domain-containing protein" evidence="1">
    <location>
        <begin position="19"/>
        <end position="182"/>
    </location>
</feature>
<dbReference type="InParanoid" id="A0A5N4AFR8"/>